<sequence length="87" mass="9498">MRKTITAFGLASALLLPAGLALASDDGVTLDDATRARIETMLTEQGYEVAKIKTEDGLYEAYAKKDGKRMEIFLDADLSIVRTDVDE</sequence>
<evidence type="ECO:0000313" key="3">
    <source>
        <dbReference type="EMBL" id="SER45600.1"/>
    </source>
</evidence>
<feature type="signal peptide" evidence="1">
    <location>
        <begin position="1"/>
        <end position="23"/>
    </location>
</feature>
<keyword evidence="4" id="KW-1185">Reference proteome</keyword>
<feature type="domain" description="PepSY" evidence="2">
    <location>
        <begin position="10"/>
        <end position="81"/>
    </location>
</feature>
<reference evidence="3 4" key="1">
    <citation type="submission" date="2016-10" db="EMBL/GenBank/DDBJ databases">
        <authorList>
            <person name="de Groot N.N."/>
        </authorList>
    </citation>
    <scope>NUCLEOTIDE SEQUENCE [LARGE SCALE GENOMIC DNA]</scope>
    <source>
        <strain evidence="3 4">DSM 23042</strain>
    </source>
</reference>
<name>A0A1H9PBQ0_9RHOB</name>
<dbReference type="Pfam" id="PF13670">
    <property type="entry name" value="PepSY_2"/>
    <property type="match status" value="1"/>
</dbReference>
<dbReference type="OrthoDB" id="7850927at2"/>
<accession>A0A1H9PBQ0</accession>
<evidence type="ECO:0000256" key="1">
    <source>
        <dbReference type="SAM" id="SignalP"/>
    </source>
</evidence>
<dbReference type="AlphaFoldDB" id="A0A1H9PBQ0"/>
<proteinExistence type="predicted"/>
<protein>
    <submittedName>
        <fullName evidence="3">Peptidase propeptide and YPEB domain-containing protein</fullName>
    </submittedName>
</protein>
<keyword evidence="1" id="KW-0732">Signal</keyword>
<gene>
    <name evidence="3" type="ORF">SAMN04490244_101109</name>
</gene>
<organism evidence="3 4">
    <name type="scientific">Tranquillimonas rosea</name>
    <dbReference type="NCBI Taxonomy" id="641238"/>
    <lineage>
        <taxon>Bacteria</taxon>
        <taxon>Pseudomonadati</taxon>
        <taxon>Pseudomonadota</taxon>
        <taxon>Alphaproteobacteria</taxon>
        <taxon>Rhodobacterales</taxon>
        <taxon>Roseobacteraceae</taxon>
        <taxon>Tranquillimonas</taxon>
    </lineage>
</organism>
<feature type="chain" id="PRO_5011491967" evidence="1">
    <location>
        <begin position="24"/>
        <end position="87"/>
    </location>
</feature>
<dbReference type="Proteomes" id="UP000198885">
    <property type="component" value="Unassembled WGS sequence"/>
</dbReference>
<evidence type="ECO:0000259" key="2">
    <source>
        <dbReference type="Pfam" id="PF13670"/>
    </source>
</evidence>
<dbReference type="RefSeq" id="WP_092686827.1">
    <property type="nucleotide sequence ID" value="NZ_CBDDGO010000004.1"/>
</dbReference>
<dbReference type="EMBL" id="FOGU01000001">
    <property type="protein sequence ID" value="SER45600.1"/>
    <property type="molecule type" value="Genomic_DNA"/>
</dbReference>
<evidence type="ECO:0000313" key="4">
    <source>
        <dbReference type="Proteomes" id="UP000198885"/>
    </source>
</evidence>
<dbReference type="STRING" id="641238.SAMN04490244_101109"/>
<dbReference type="InterPro" id="IPR025711">
    <property type="entry name" value="PepSY"/>
</dbReference>